<dbReference type="InterPro" id="IPR001314">
    <property type="entry name" value="Peptidase_S1A"/>
</dbReference>
<reference evidence="5" key="3">
    <citation type="submission" date="2025-09" db="UniProtKB">
        <authorList>
            <consortium name="Ensembl"/>
        </authorList>
    </citation>
    <scope>IDENTIFICATION</scope>
</reference>
<dbReference type="InterPro" id="IPR001254">
    <property type="entry name" value="Trypsin_dom"/>
</dbReference>
<reference evidence="5" key="2">
    <citation type="submission" date="2025-08" db="UniProtKB">
        <authorList>
            <consortium name="Ensembl"/>
        </authorList>
    </citation>
    <scope>IDENTIFICATION</scope>
</reference>
<dbReference type="SMART" id="SM00020">
    <property type="entry name" value="Tryp_SPc"/>
    <property type="match status" value="1"/>
</dbReference>
<dbReference type="InParanoid" id="A0A667WG34"/>
<feature type="signal peptide" evidence="3">
    <location>
        <begin position="1"/>
        <end position="18"/>
    </location>
</feature>
<dbReference type="PROSITE" id="PS00134">
    <property type="entry name" value="TRYPSIN_HIS"/>
    <property type="match status" value="1"/>
</dbReference>
<evidence type="ECO:0000313" key="5">
    <source>
        <dbReference type="Ensembl" id="ENSMMDP00005004180.1"/>
    </source>
</evidence>
<proteinExistence type="inferred from homology"/>
<dbReference type="InterPro" id="IPR009003">
    <property type="entry name" value="Peptidase_S1_PA"/>
</dbReference>
<dbReference type="Ensembl" id="ENSMMDT00005004294.1">
    <property type="protein sequence ID" value="ENSMMDP00005004180.1"/>
    <property type="gene ID" value="ENSMMDG00005002310.1"/>
</dbReference>
<keyword evidence="6" id="KW-1185">Reference proteome</keyword>
<dbReference type="InterPro" id="IPR050430">
    <property type="entry name" value="Peptidase_S1"/>
</dbReference>
<sequence>MAQLLLLLLLLWADFTVGDVHKRIIGGQPCHPDERKYHVLLRGDNRTHMNFCGGSLISNQWILTASHCWPPGWTMRANLTVHPGPGLDVPLQNDPQHRIPFIDNQGQHDIMLLRLTTPVNNPHTIPVPACNDANANLTLFLCFSLGIALQPVRDLQCANVSVVHCVHFGDLRADGQILFQNQHYFCGRAPGVDTCGGDSGGGVVYRGQIYGVISGSGCRAHAHPIRFMNVCNSTYREWIRDTAHV</sequence>
<feature type="chain" id="PRO_5025640168" description="Peptidase S1 domain-containing protein" evidence="3">
    <location>
        <begin position="19"/>
        <end position="245"/>
    </location>
</feature>
<dbReference type="PANTHER" id="PTHR24276">
    <property type="entry name" value="POLYSERASE-RELATED"/>
    <property type="match status" value="1"/>
</dbReference>
<reference evidence="5" key="1">
    <citation type="submission" date="2019-06" db="EMBL/GenBank/DDBJ databases">
        <authorList>
            <consortium name="Wellcome Sanger Institute Data Sharing"/>
        </authorList>
    </citation>
    <scope>NUCLEOTIDE SEQUENCE [LARGE SCALE GENOMIC DNA]</scope>
</reference>
<dbReference type="Pfam" id="PF00089">
    <property type="entry name" value="Trypsin"/>
    <property type="match status" value="1"/>
</dbReference>
<dbReference type="PANTHER" id="PTHR24276:SF98">
    <property type="entry name" value="FI18310P1-RELATED"/>
    <property type="match status" value="1"/>
</dbReference>
<evidence type="ECO:0000256" key="3">
    <source>
        <dbReference type="SAM" id="SignalP"/>
    </source>
</evidence>
<feature type="domain" description="Peptidase S1" evidence="4">
    <location>
        <begin position="24"/>
        <end position="244"/>
    </location>
</feature>
<evidence type="ECO:0000259" key="4">
    <source>
        <dbReference type="PROSITE" id="PS50240"/>
    </source>
</evidence>
<keyword evidence="3" id="KW-0732">Signal</keyword>
<name>A0A667WG34_9TELE</name>
<dbReference type="GeneTree" id="ENSGT00390000009571"/>
<dbReference type="PROSITE" id="PS50240">
    <property type="entry name" value="TRYPSIN_DOM"/>
    <property type="match status" value="1"/>
</dbReference>
<dbReference type="Proteomes" id="UP000472263">
    <property type="component" value="Chromosome 1"/>
</dbReference>
<dbReference type="InterPro" id="IPR018114">
    <property type="entry name" value="TRYPSIN_HIS"/>
</dbReference>
<comment type="similarity">
    <text evidence="1">Belongs to the peptidase S1 family.</text>
</comment>
<dbReference type="GO" id="GO:0006508">
    <property type="term" value="P:proteolysis"/>
    <property type="evidence" value="ECO:0007669"/>
    <property type="project" value="InterPro"/>
</dbReference>
<dbReference type="AlphaFoldDB" id="A0A667WG34"/>
<dbReference type="InterPro" id="IPR043504">
    <property type="entry name" value="Peptidase_S1_PA_chymotrypsin"/>
</dbReference>
<dbReference type="GO" id="GO:0004252">
    <property type="term" value="F:serine-type endopeptidase activity"/>
    <property type="evidence" value="ECO:0007669"/>
    <property type="project" value="InterPro"/>
</dbReference>
<protein>
    <recommendedName>
        <fullName evidence="4">Peptidase S1 domain-containing protein</fullName>
    </recommendedName>
</protein>
<dbReference type="PRINTS" id="PR00722">
    <property type="entry name" value="CHYMOTRYPSIN"/>
</dbReference>
<organism evidence="5 6">
    <name type="scientific">Myripristis murdjan</name>
    <name type="common">pinecone soldierfish</name>
    <dbReference type="NCBI Taxonomy" id="586833"/>
    <lineage>
        <taxon>Eukaryota</taxon>
        <taxon>Metazoa</taxon>
        <taxon>Chordata</taxon>
        <taxon>Craniata</taxon>
        <taxon>Vertebrata</taxon>
        <taxon>Euteleostomi</taxon>
        <taxon>Actinopterygii</taxon>
        <taxon>Neopterygii</taxon>
        <taxon>Teleostei</taxon>
        <taxon>Neoteleostei</taxon>
        <taxon>Acanthomorphata</taxon>
        <taxon>Holocentriformes</taxon>
        <taxon>Holocentridae</taxon>
        <taxon>Myripristis</taxon>
    </lineage>
</organism>
<evidence type="ECO:0000256" key="2">
    <source>
        <dbReference type="ARBA" id="ARBA00023157"/>
    </source>
</evidence>
<dbReference type="Gene3D" id="2.40.10.10">
    <property type="entry name" value="Trypsin-like serine proteases"/>
    <property type="match status" value="2"/>
</dbReference>
<keyword evidence="2" id="KW-1015">Disulfide bond</keyword>
<dbReference type="SUPFAM" id="SSF50494">
    <property type="entry name" value="Trypsin-like serine proteases"/>
    <property type="match status" value="1"/>
</dbReference>
<evidence type="ECO:0000256" key="1">
    <source>
        <dbReference type="ARBA" id="ARBA00007664"/>
    </source>
</evidence>
<evidence type="ECO:0000313" key="6">
    <source>
        <dbReference type="Proteomes" id="UP000472263"/>
    </source>
</evidence>
<accession>A0A667WG34</accession>